<feature type="region of interest" description="Disordered" evidence="1">
    <location>
        <begin position="97"/>
        <end position="135"/>
    </location>
</feature>
<protein>
    <submittedName>
        <fullName evidence="2">Uncharacterized protein</fullName>
    </submittedName>
</protein>
<dbReference type="AlphaFoldDB" id="A0AAJ0H3G3"/>
<name>A0AAJ0H3G3_9PEZI</name>
<dbReference type="RefSeq" id="XP_062726886.1">
    <property type="nucleotide sequence ID" value="XM_062871130.1"/>
</dbReference>
<sequence length="135" mass="14907">MCPVSRCWRLEVGFSEAGRIALVVRASLGWARARSSWLSLHLEEMEANRRAKLSLDVLAPAERVRSSSIRATGSDAFFAKQDDEGASARAGVTLMQAFRTTTSSTSRKAAGERGEALGRQQQEQQQQQQQQPKLD</sequence>
<reference evidence="2" key="1">
    <citation type="journal article" date="2023" name="Mol. Phylogenet. Evol.">
        <title>Genome-scale phylogeny and comparative genomics of the fungal order Sordariales.</title>
        <authorList>
            <person name="Hensen N."/>
            <person name="Bonometti L."/>
            <person name="Westerberg I."/>
            <person name="Brannstrom I.O."/>
            <person name="Guillou S."/>
            <person name="Cros-Aarteil S."/>
            <person name="Calhoun S."/>
            <person name="Haridas S."/>
            <person name="Kuo A."/>
            <person name="Mondo S."/>
            <person name="Pangilinan J."/>
            <person name="Riley R."/>
            <person name="LaButti K."/>
            <person name="Andreopoulos B."/>
            <person name="Lipzen A."/>
            <person name="Chen C."/>
            <person name="Yan M."/>
            <person name="Daum C."/>
            <person name="Ng V."/>
            <person name="Clum A."/>
            <person name="Steindorff A."/>
            <person name="Ohm R.A."/>
            <person name="Martin F."/>
            <person name="Silar P."/>
            <person name="Natvig D.O."/>
            <person name="Lalanne C."/>
            <person name="Gautier V."/>
            <person name="Ament-Velasquez S.L."/>
            <person name="Kruys A."/>
            <person name="Hutchinson M.I."/>
            <person name="Powell A.J."/>
            <person name="Barry K."/>
            <person name="Miller A.N."/>
            <person name="Grigoriev I.V."/>
            <person name="Debuchy R."/>
            <person name="Gladieux P."/>
            <person name="Hiltunen Thoren M."/>
            <person name="Johannesson H."/>
        </authorList>
    </citation>
    <scope>NUCLEOTIDE SEQUENCE</scope>
    <source>
        <strain evidence="2">CBS 333.67</strain>
    </source>
</reference>
<reference evidence="2" key="2">
    <citation type="submission" date="2023-06" db="EMBL/GenBank/DDBJ databases">
        <authorList>
            <consortium name="Lawrence Berkeley National Laboratory"/>
            <person name="Mondo S.J."/>
            <person name="Hensen N."/>
            <person name="Bonometti L."/>
            <person name="Westerberg I."/>
            <person name="Brannstrom I.O."/>
            <person name="Guillou S."/>
            <person name="Cros-Aarteil S."/>
            <person name="Calhoun S."/>
            <person name="Haridas S."/>
            <person name="Kuo A."/>
            <person name="Pangilinan J."/>
            <person name="Riley R."/>
            <person name="Labutti K."/>
            <person name="Andreopoulos B."/>
            <person name="Lipzen A."/>
            <person name="Chen C."/>
            <person name="Yanf M."/>
            <person name="Daum C."/>
            <person name="Ng V."/>
            <person name="Clum A."/>
            <person name="Steindorff A."/>
            <person name="Ohm R."/>
            <person name="Martin F."/>
            <person name="Silar P."/>
            <person name="Natvig D."/>
            <person name="Lalanne C."/>
            <person name="Gautier V."/>
            <person name="Ament-Velasquez S.L."/>
            <person name="Kruys A."/>
            <person name="Hutchinson M.I."/>
            <person name="Powell A.J."/>
            <person name="Barry K."/>
            <person name="Miller A.N."/>
            <person name="Grigoriev I.V."/>
            <person name="Debuchy R."/>
            <person name="Gladieux P."/>
            <person name="Thoren M.H."/>
            <person name="Johannesson H."/>
        </authorList>
    </citation>
    <scope>NUCLEOTIDE SEQUENCE</scope>
    <source>
        <strain evidence="2">CBS 333.67</strain>
    </source>
</reference>
<keyword evidence="3" id="KW-1185">Reference proteome</keyword>
<proteinExistence type="predicted"/>
<gene>
    <name evidence="2" type="ORF">B0T15DRAFT_61485</name>
</gene>
<comment type="caution">
    <text evidence="2">The sequence shown here is derived from an EMBL/GenBank/DDBJ whole genome shotgun (WGS) entry which is preliminary data.</text>
</comment>
<dbReference type="GeneID" id="87889959"/>
<evidence type="ECO:0000256" key="1">
    <source>
        <dbReference type="SAM" id="MobiDB-lite"/>
    </source>
</evidence>
<feature type="compositionally biased region" description="Low complexity" evidence="1">
    <location>
        <begin position="120"/>
        <end position="135"/>
    </location>
</feature>
<dbReference type="EMBL" id="JAUDZG010000001">
    <property type="protein sequence ID" value="KAK3311106.1"/>
    <property type="molecule type" value="Genomic_DNA"/>
</dbReference>
<accession>A0AAJ0H3G3</accession>
<evidence type="ECO:0000313" key="3">
    <source>
        <dbReference type="Proteomes" id="UP001273166"/>
    </source>
</evidence>
<organism evidence="2 3">
    <name type="scientific">Chaetomium strumarium</name>
    <dbReference type="NCBI Taxonomy" id="1170767"/>
    <lineage>
        <taxon>Eukaryota</taxon>
        <taxon>Fungi</taxon>
        <taxon>Dikarya</taxon>
        <taxon>Ascomycota</taxon>
        <taxon>Pezizomycotina</taxon>
        <taxon>Sordariomycetes</taxon>
        <taxon>Sordariomycetidae</taxon>
        <taxon>Sordariales</taxon>
        <taxon>Chaetomiaceae</taxon>
        <taxon>Chaetomium</taxon>
    </lineage>
</organism>
<dbReference type="Proteomes" id="UP001273166">
    <property type="component" value="Unassembled WGS sequence"/>
</dbReference>
<evidence type="ECO:0000313" key="2">
    <source>
        <dbReference type="EMBL" id="KAK3311106.1"/>
    </source>
</evidence>